<evidence type="ECO:0000313" key="2">
    <source>
        <dbReference type="EMBL" id="KOF88395.1"/>
    </source>
</evidence>
<dbReference type="EMBL" id="KQ418193">
    <property type="protein sequence ID" value="KOF88395.1"/>
    <property type="molecule type" value="Genomic_DNA"/>
</dbReference>
<keyword evidence="1" id="KW-0812">Transmembrane</keyword>
<reference evidence="2" key="1">
    <citation type="submission" date="2015-07" db="EMBL/GenBank/DDBJ databases">
        <title>MeaNS - Measles Nucleotide Surveillance Program.</title>
        <authorList>
            <person name="Tran T."/>
            <person name="Druce J."/>
        </authorList>
    </citation>
    <scope>NUCLEOTIDE SEQUENCE</scope>
    <source>
        <strain evidence="2">UCB-OBI-ISO-001</strain>
        <tissue evidence="2">Gonad</tissue>
    </source>
</reference>
<feature type="transmembrane region" description="Helical" evidence="1">
    <location>
        <begin position="150"/>
        <end position="172"/>
    </location>
</feature>
<sequence>MHISVYVYVVLHVIFHLHFPSSFYFIVIYFALFSIILFFTFDTKFFPLYGNFFFKFPSHLFFCLFHFSLLLFFVLFSVFIFIPNSLPTNTRLSFLFCFLYLVTGYVPFYFSHLSFLFYSHSFNVCSLFFLEISFPLSNSYVFLHFFYRHFFFLFTFSSIFFLLVSGSSYFPFFHSSIIFLPLIHSN</sequence>
<gene>
    <name evidence="2" type="ORF">OCBIM_22014989mg</name>
</gene>
<dbReference type="AlphaFoldDB" id="A0A0L8HHZ0"/>
<accession>A0A0L8HHZ0</accession>
<feature type="transmembrane region" description="Helical" evidence="1">
    <location>
        <begin position="94"/>
        <end position="115"/>
    </location>
</feature>
<name>A0A0L8HHZ0_OCTBM</name>
<organism evidence="2">
    <name type="scientific">Octopus bimaculoides</name>
    <name type="common">California two-spotted octopus</name>
    <dbReference type="NCBI Taxonomy" id="37653"/>
    <lineage>
        <taxon>Eukaryota</taxon>
        <taxon>Metazoa</taxon>
        <taxon>Spiralia</taxon>
        <taxon>Lophotrochozoa</taxon>
        <taxon>Mollusca</taxon>
        <taxon>Cephalopoda</taxon>
        <taxon>Coleoidea</taxon>
        <taxon>Octopodiformes</taxon>
        <taxon>Octopoda</taxon>
        <taxon>Incirrata</taxon>
        <taxon>Octopodidae</taxon>
        <taxon>Octopus</taxon>
    </lineage>
</organism>
<proteinExistence type="predicted"/>
<keyword evidence="1" id="KW-0472">Membrane</keyword>
<keyword evidence="1" id="KW-1133">Transmembrane helix</keyword>
<feature type="transmembrane region" description="Helical" evidence="1">
    <location>
        <begin position="59"/>
        <end position="82"/>
    </location>
</feature>
<protein>
    <submittedName>
        <fullName evidence="2">Uncharacterized protein</fullName>
    </submittedName>
</protein>
<evidence type="ECO:0000256" key="1">
    <source>
        <dbReference type="SAM" id="Phobius"/>
    </source>
</evidence>
<feature type="transmembrane region" description="Helical" evidence="1">
    <location>
        <begin position="21"/>
        <end position="39"/>
    </location>
</feature>
<feature type="transmembrane region" description="Helical" evidence="1">
    <location>
        <begin position="121"/>
        <end position="143"/>
    </location>
</feature>